<organism evidence="4 5">
    <name type="scientific">Undibacterium macrobrachii</name>
    <dbReference type="NCBI Taxonomy" id="1119058"/>
    <lineage>
        <taxon>Bacteria</taxon>
        <taxon>Pseudomonadati</taxon>
        <taxon>Pseudomonadota</taxon>
        <taxon>Betaproteobacteria</taxon>
        <taxon>Burkholderiales</taxon>
        <taxon>Oxalobacteraceae</taxon>
        <taxon>Undibacterium</taxon>
    </lineage>
</organism>
<dbReference type="Gene3D" id="3.40.1280.10">
    <property type="match status" value="1"/>
</dbReference>
<keyword evidence="1 4" id="KW-0489">Methyltransferase</keyword>
<proteinExistence type="predicted"/>
<sequence>MKQISSRDNPLYKELKQLASSASARKKAGRTILDGVHLCQSFLQHAGVPEYCVISDASIDLPEVGALIHACESKNVNCIVLPDNMYQIMSQVENGIGVMFVIKTPQHTSPTNLTSNAVVLDNLQDPGNLGSILRSAAGAGIEQVFCSIGTASAWSPKVLRAGMGAHFALQIYESVDLYAFLREAAIPVLATSSHTSTTIYQVNLNRPVAWLFGHEGQGVDPALMALATEKVTIPQRDAIESLNVAASAAICFFEQVRQRIS</sequence>
<dbReference type="InterPro" id="IPR029064">
    <property type="entry name" value="Ribosomal_eL30-like_sf"/>
</dbReference>
<dbReference type="RefSeq" id="WP_189344084.1">
    <property type="nucleotide sequence ID" value="NZ_BMYT01000001.1"/>
</dbReference>
<reference evidence="5" key="1">
    <citation type="journal article" date="2019" name="Int. J. Syst. Evol. Microbiol.">
        <title>The Global Catalogue of Microorganisms (GCM) 10K type strain sequencing project: providing services to taxonomists for standard genome sequencing and annotation.</title>
        <authorList>
            <consortium name="The Broad Institute Genomics Platform"/>
            <consortium name="The Broad Institute Genome Sequencing Center for Infectious Disease"/>
            <person name="Wu L."/>
            <person name="Ma J."/>
        </authorList>
    </citation>
    <scope>NUCLEOTIDE SEQUENCE [LARGE SCALE GENOMIC DNA]</scope>
    <source>
        <strain evidence="5">KCTC 23916</strain>
    </source>
</reference>
<dbReference type="GO" id="GO:0008168">
    <property type="term" value="F:methyltransferase activity"/>
    <property type="evidence" value="ECO:0007669"/>
    <property type="project" value="UniProtKB-KW"/>
</dbReference>
<feature type="domain" description="tRNA/rRNA methyltransferase SpoU type" evidence="3">
    <location>
        <begin position="117"/>
        <end position="252"/>
    </location>
</feature>
<evidence type="ECO:0000313" key="5">
    <source>
        <dbReference type="Proteomes" id="UP000620127"/>
    </source>
</evidence>
<protein>
    <submittedName>
        <fullName evidence="4">RNA methyltransferase</fullName>
    </submittedName>
</protein>
<dbReference type="Gene3D" id="3.30.1330.30">
    <property type="match status" value="1"/>
</dbReference>
<dbReference type="Proteomes" id="UP000620127">
    <property type="component" value="Unassembled WGS sequence"/>
</dbReference>
<keyword evidence="5" id="KW-1185">Reference proteome</keyword>
<keyword evidence="2" id="KW-0808">Transferase</keyword>
<dbReference type="InterPro" id="IPR029026">
    <property type="entry name" value="tRNA_m1G_MTases_N"/>
</dbReference>
<dbReference type="SUPFAM" id="SSF75217">
    <property type="entry name" value="alpha/beta knot"/>
    <property type="match status" value="1"/>
</dbReference>
<name>A0ABQ2X544_9BURK</name>
<dbReference type="PANTHER" id="PTHR43191">
    <property type="entry name" value="RRNA METHYLTRANSFERASE 3"/>
    <property type="match status" value="1"/>
</dbReference>
<gene>
    <name evidence="4" type="ORF">GCM10011282_01110</name>
</gene>
<dbReference type="InterPro" id="IPR029028">
    <property type="entry name" value="Alpha/beta_knot_MTases"/>
</dbReference>
<dbReference type="PANTHER" id="PTHR43191:SF2">
    <property type="entry name" value="RRNA METHYLTRANSFERASE 3, MITOCHONDRIAL"/>
    <property type="match status" value="1"/>
</dbReference>
<accession>A0ABQ2X544</accession>
<evidence type="ECO:0000256" key="2">
    <source>
        <dbReference type="ARBA" id="ARBA00022679"/>
    </source>
</evidence>
<dbReference type="CDD" id="cd18095">
    <property type="entry name" value="SpoU-like_rRNA-MTase"/>
    <property type="match status" value="1"/>
</dbReference>
<comment type="caution">
    <text evidence="4">The sequence shown here is derived from an EMBL/GenBank/DDBJ whole genome shotgun (WGS) entry which is preliminary data.</text>
</comment>
<evidence type="ECO:0000256" key="1">
    <source>
        <dbReference type="ARBA" id="ARBA00022603"/>
    </source>
</evidence>
<dbReference type="InterPro" id="IPR001537">
    <property type="entry name" value="SpoU_MeTrfase"/>
</dbReference>
<dbReference type="EMBL" id="BMYT01000001">
    <property type="protein sequence ID" value="GGW99132.1"/>
    <property type="molecule type" value="Genomic_DNA"/>
</dbReference>
<dbReference type="SUPFAM" id="SSF55315">
    <property type="entry name" value="L30e-like"/>
    <property type="match status" value="1"/>
</dbReference>
<dbReference type="GO" id="GO:0032259">
    <property type="term" value="P:methylation"/>
    <property type="evidence" value="ECO:0007669"/>
    <property type="project" value="UniProtKB-KW"/>
</dbReference>
<evidence type="ECO:0000313" key="4">
    <source>
        <dbReference type="EMBL" id="GGW99132.1"/>
    </source>
</evidence>
<dbReference type="Pfam" id="PF00588">
    <property type="entry name" value="SpoU_methylase"/>
    <property type="match status" value="1"/>
</dbReference>
<evidence type="ECO:0000259" key="3">
    <source>
        <dbReference type="Pfam" id="PF00588"/>
    </source>
</evidence>
<dbReference type="InterPro" id="IPR051259">
    <property type="entry name" value="rRNA_Methyltransferase"/>
</dbReference>